<sequence>MAIVTPPTDPRRAEALGPPGASGAFSGDGVAPDGPPGGSEQGPFPAELDHQQALATRRMEERSGERTEHEQQLRGPAGLAAADDPERIAKRLGRLRTYFANAEESPLADALAESPLESLPTANGVRRDERATAELLEKVINTADFLGVRYLESGVEASRPIGRVHMRDARGVVHGYGTGFLVSPALLLTNHHVLPDADAARTSVVEFNYQDGIDGLPLPTEILPFDPEAFFLADRDLDFALVAVDAPSEVLARFGYNKLIAAQGTVIIGESVTIVQHPGGRRKQIVLRENRLIDIPELVLHYSADTEPGSSGSPVFNDQWEVVALHHASVRTPQHLPGYTFLNEGIRISRILRCLESRLPELPAPWRPRAQAVLDAERADAPRPVPLRMPRASQASPADGRQSTERSADAPAARSADAVAAQVQAAGAPSVPVTLTAGPGGAAGAVTFEVPLRITVEVGRAPAVTSPVPDVPAAVTAAMTADVGAASSEAIAIDPDYDSRPGYDPHFLGGGAELPLPVVGADLAPVASQELRYHHFSVVMHRARRLALFTAVNIDGKLAQRPSRESDRWFLDPRLPAEEQAGEEVYRDNPLDRGHLVRRLDPAWGPVAKAANDDTFHFTNCTPQHHDFNAGQTLWLGLEDYILHNTDTADLLVSVVTGPVLDPDDPPYRGVRLPRQFWKVVAMVTTAGQLSATGYLLSQAALLDEVAEGAEAFSFGAYRTFQVPVRRIAALTGLGWDPYVAGDPLDLLEAVPLPREILRPDDLVLTAPVTDRG</sequence>
<dbReference type="Gene3D" id="3.40.570.10">
    <property type="entry name" value="Extracellular Endonuclease, subunit A"/>
    <property type="match status" value="1"/>
</dbReference>
<dbReference type="InterPro" id="IPR043504">
    <property type="entry name" value="Peptidase_S1_PA_chymotrypsin"/>
</dbReference>
<keyword evidence="5" id="KW-1185">Reference proteome</keyword>
<dbReference type="InterPro" id="IPR040255">
    <property type="entry name" value="Non-specific_endonuclease"/>
</dbReference>
<dbReference type="PANTHER" id="PTHR13966">
    <property type="entry name" value="ENDONUCLEASE RELATED"/>
    <property type="match status" value="1"/>
</dbReference>
<evidence type="ECO:0000259" key="3">
    <source>
        <dbReference type="SMART" id="SM00892"/>
    </source>
</evidence>
<name>A0ABP8EUK5_9MICO</name>
<dbReference type="SMART" id="SM00892">
    <property type="entry name" value="Endonuclease_NS"/>
    <property type="match status" value="1"/>
</dbReference>
<dbReference type="EMBL" id="BAABBA010000008">
    <property type="protein sequence ID" value="GAA4287651.1"/>
    <property type="molecule type" value="Genomic_DNA"/>
</dbReference>
<evidence type="ECO:0000256" key="1">
    <source>
        <dbReference type="SAM" id="MobiDB-lite"/>
    </source>
</evidence>
<feature type="region of interest" description="Disordered" evidence="1">
    <location>
        <begin position="1"/>
        <end position="85"/>
    </location>
</feature>
<protein>
    <recommendedName>
        <fullName evidence="6">Serine protease</fullName>
    </recommendedName>
</protein>
<dbReference type="PANTHER" id="PTHR13966:SF5">
    <property type="entry name" value="ENDONUCLEASE G, MITOCHONDRIAL"/>
    <property type="match status" value="1"/>
</dbReference>
<dbReference type="Proteomes" id="UP001499841">
    <property type="component" value="Unassembled WGS sequence"/>
</dbReference>
<dbReference type="InterPro" id="IPR009003">
    <property type="entry name" value="Peptidase_S1_PA"/>
</dbReference>
<feature type="domain" description="ENPP1-3/EXOG-like endonuclease/phosphodiesterase" evidence="2">
    <location>
        <begin position="533"/>
        <end position="743"/>
    </location>
</feature>
<dbReference type="CDD" id="cd00091">
    <property type="entry name" value="NUC"/>
    <property type="match status" value="1"/>
</dbReference>
<dbReference type="SUPFAM" id="SSF50494">
    <property type="entry name" value="Trypsin-like serine proteases"/>
    <property type="match status" value="1"/>
</dbReference>
<reference evidence="5" key="1">
    <citation type="journal article" date="2019" name="Int. J. Syst. Evol. Microbiol.">
        <title>The Global Catalogue of Microorganisms (GCM) 10K type strain sequencing project: providing services to taxonomists for standard genome sequencing and annotation.</title>
        <authorList>
            <consortium name="The Broad Institute Genomics Platform"/>
            <consortium name="The Broad Institute Genome Sequencing Center for Infectious Disease"/>
            <person name="Wu L."/>
            <person name="Ma J."/>
        </authorList>
    </citation>
    <scope>NUCLEOTIDE SEQUENCE [LARGE SCALE GENOMIC DNA]</scope>
    <source>
        <strain evidence="5">JCM 17459</strain>
    </source>
</reference>
<feature type="domain" description="DNA/RNA non-specific endonuclease/pyrophosphatase/phosphodiesterase" evidence="3">
    <location>
        <begin position="532"/>
        <end position="743"/>
    </location>
</feature>
<dbReference type="SMART" id="SM00477">
    <property type="entry name" value="NUC"/>
    <property type="match status" value="1"/>
</dbReference>
<evidence type="ECO:0000313" key="5">
    <source>
        <dbReference type="Proteomes" id="UP001499841"/>
    </source>
</evidence>
<feature type="region of interest" description="Disordered" evidence="1">
    <location>
        <begin position="378"/>
        <end position="416"/>
    </location>
</feature>
<organism evidence="4 5">
    <name type="scientific">Georgenia daeguensis</name>
    <dbReference type="NCBI Taxonomy" id="908355"/>
    <lineage>
        <taxon>Bacteria</taxon>
        <taxon>Bacillati</taxon>
        <taxon>Actinomycetota</taxon>
        <taxon>Actinomycetes</taxon>
        <taxon>Micrococcales</taxon>
        <taxon>Bogoriellaceae</taxon>
        <taxon>Georgenia</taxon>
    </lineage>
</organism>
<dbReference type="InterPro" id="IPR044929">
    <property type="entry name" value="DNA/RNA_non-sp_Endonuclease_sf"/>
</dbReference>
<evidence type="ECO:0000313" key="4">
    <source>
        <dbReference type="EMBL" id="GAA4287651.1"/>
    </source>
</evidence>
<evidence type="ECO:0008006" key="6">
    <source>
        <dbReference type="Google" id="ProtNLM"/>
    </source>
</evidence>
<dbReference type="InterPro" id="IPR044925">
    <property type="entry name" value="His-Me_finger_sf"/>
</dbReference>
<dbReference type="InterPro" id="IPR020821">
    <property type="entry name" value="ENPP1-3/EXOG-like_nuc-like"/>
</dbReference>
<dbReference type="SUPFAM" id="SSF54060">
    <property type="entry name" value="His-Me finger endonucleases"/>
    <property type="match status" value="1"/>
</dbReference>
<dbReference type="RefSeq" id="WP_345040571.1">
    <property type="nucleotide sequence ID" value="NZ_BAABBA010000008.1"/>
</dbReference>
<gene>
    <name evidence="4" type="ORF">GCM10022262_20100</name>
</gene>
<dbReference type="Gene3D" id="2.40.10.10">
    <property type="entry name" value="Trypsin-like serine proteases"/>
    <property type="match status" value="2"/>
</dbReference>
<accession>A0ABP8EUK5</accession>
<comment type="caution">
    <text evidence="4">The sequence shown here is derived from an EMBL/GenBank/DDBJ whole genome shotgun (WGS) entry which is preliminary data.</text>
</comment>
<dbReference type="Pfam" id="PF13365">
    <property type="entry name" value="Trypsin_2"/>
    <property type="match status" value="1"/>
</dbReference>
<evidence type="ECO:0000259" key="2">
    <source>
        <dbReference type="SMART" id="SM00477"/>
    </source>
</evidence>
<proteinExistence type="predicted"/>
<dbReference type="Pfam" id="PF01223">
    <property type="entry name" value="Endonuclease_NS"/>
    <property type="match status" value="1"/>
</dbReference>
<dbReference type="InterPro" id="IPR001604">
    <property type="entry name" value="Endo_G_ENPP1-like_dom"/>
</dbReference>
<feature type="compositionally biased region" description="Basic and acidic residues" evidence="1">
    <location>
        <begin position="57"/>
        <end position="72"/>
    </location>
</feature>